<organism evidence="2 3">
    <name type="scientific">Mesobacillus selenatarsenatis</name>
    <dbReference type="NCBI Taxonomy" id="388741"/>
    <lineage>
        <taxon>Bacteria</taxon>
        <taxon>Bacillati</taxon>
        <taxon>Bacillota</taxon>
        <taxon>Bacilli</taxon>
        <taxon>Bacillales</taxon>
        <taxon>Bacillaceae</taxon>
        <taxon>Mesobacillus</taxon>
    </lineage>
</organism>
<dbReference type="InterPro" id="IPR051604">
    <property type="entry name" value="Ergot_Alk_Oxidoreductase"/>
</dbReference>
<feature type="domain" description="NmrA-like" evidence="1">
    <location>
        <begin position="2"/>
        <end position="238"/>
    </location>
</feature>
<dbReference type="Gene3D" id="3.90.25.10">
    <property type="entry name" value="UDP-galactose 4-epimerase, domain 1"/>
    <property type="match status" value="1"/>
</dbReference>
<dbReference type="Proteomes" id="UP000587942">
    <property type="component" value="Unassembled WGS sequence"/>
</dbReference>
<evidence type="ECO:0000313" key="3">
    <source>
        <dbReference type="Proteomes" id="UP000587942"/>
    </source>
</evidence>
<dbReference type="InterPro" id="IPR036291">
    <property type="entry name" value="NAD(P)-bd_dom_sf"/>
</dbReference>
<evidence type="ECO:0000313" key="2">
    <source>
        <dbReference type="EMBL" id="NKE07020.1"/>
    </source>
</evidence>
<dbReference type="PANTHER" id="PTHR43162:SF1">
    <property type="entry name" value="PRESTALK A DIFFERENTIATION PROTEIN A"/>
    <property type="match status" value="1"/>
</dbReference>
<protein>
    <submittedName>
        <fullName evidence="2">SDR family oxidoreductase</fullName>
    </submittedName>
</protein>
<dbReference type="SUPFAM" id="SSF51735">
    <property type="entry name" value="NAD(P)-binding Rossmann-fold domains"/>
    <property type="match status" value="1"/>
</dbReference>
<dbReference type="Gene3D" id="3.40.50.720">
    <property type="entry name" value="NAD(P)-binding Rossmann-like Domain"/>
    <property type="match status" value="1"/>
</dbReference>
<name>A0A846TJ81_9BACI</name>
<dbReference type="EMBL" id="JAAVUM010000012">
    <property type="protein sequence ID" value="NKE07020.1"/>
    <property type="molecule type" value="Genomic_DNA"/>
</dbReference>
<dbReference type="InterPro" id="IPR008030">
    <property type="entry name" value="NmrA-like"/>
</dbReference>
<reference evidence="2 3" key="1">
    <citation type="submission" date="2020-03" db="EMBL/GenBank/DDBJ databases">
        <authorList>
            <person name="Sun Q."/>
        </authorList>
    </citation>
    <scope>NUCLEOTIDE SEQUENCE [LARGE SCALE GENOMIC DNA]</scope>
    <source>
        <strain evidence="2 3">KACC 21451</strain>
    </source>
</reference>
<proteinExistence type="predicted"/>
<comment type="caution">
    <text evidence="2">The sequence shown here is derived from an EMBL/GenBank/DDBJ whole genome shotgun (WGS) entry which is preliminary data.</text>
</comment>
<sequence>MTILVTGFNGKVGYEVAEKLKDREVSMKCGVRNVDRARERHGSAFDFVALDFSKPDTFEEALEGINGIFLMYPPGERIEFEAFITLAKQKGVRHIVYLSVKDVQFMPFIHHFKNEKLIKKAGIPYTFLRAGYFMQNLNDFLLKELKERKRIFVPAGNGKTSFVDARDIAEVAAIALTDPTGHSNKNYVITGKEALDFYEVARIMSEVMNTKVEYSNPSVKEFKDYMISTGNDESFINVVAGIHMPTKLGLAKGIKHDFEKVTGKEPLSIRKYIEDYKEVWL</sequence>
<evidence type="ECO:0000259" key="1">
    <source>
        <dbReference type="Pfam" id="PF05368"/>
    </source>
</evidence>
<gene>
    <name evidence="2" type="ORF">GWK17_16345</name>
</gene>
<dbReference type="RefSeq" id="WP_167833434.1">
    <property type="nucleotide sequence ID" value="NZ_JAAVUM010000012.1"/>
</dbReference>
<dbReference type="CDD" id="cd05269">
    <property type="entry name" value="TMR_SDR_a"/>
    <property type="match status" value="1"/>
</dbReference>
<dbReference type="PANTHER" id="PTHR43162">
    <property type="match status" value="1"/>
</dbReference>
<dbReference type="AlphaFoldDB" id="A0A846TJ81"/>
<dbReference type="Pfam" id="PF05368">
    <property type="entry name" value="NmrA"/>
    <property type="match status" value="1"/>
</dbReference>
<accession>A0A846TJ81</accession>